<name>A0A0M0J837_9EUKA</name>
<keyword evidence="3" id="KW-1185">Reference proteome</keyword>
<evidence type="ECO:0000256" key="1">
    <source>
        <dbReference type="SAM" id="MobiDB-lite"/>
    </source>
</evidence>
<feature type="region of interest" description="Disordered" evidence="1">
    <location>
        <begin position="151"/>
        <end position="177"/>
    </location>
</feature>
<feature type="compositionally biased region" description="Basic and acidic residues" evidence="1">
    <location>
        <begin position="151"/>
        <end position="167"/>
    </location>
</feature>
<dbReference type="AlphaFoldDB" id="A0A0M0J837"/>
<dbReference type="Proteomes" id="UP000037460">
    <property type="component" value="Unassembled WGS sequence"/>
</dbReference>
<evidence type="ECO:0000313" key="2">
    <source>
        <dbReference type="EMBL" id="KOO22759.1"/>
    </source>
</evidence>
<proteinExistence type="predicted"/>
<reference evidence="3" key="1">
    <citation type="journal article" date="2015" name="PLoS Genet.">
        <title>Genome Sequence and Transcriptome Analyses of Chrysochromulina tobin: Metabolic Tools for Enhanced Algal Fitness in the Prominent Order Prymnesiales (Haptophyceae).</title>
        <authorList>
            <person name="Hovde B.T."/>
            <person name="Deodato C.R."/>
            <person name="Hunsperger H.M."/>
            <person name="Ryken S.A."/>
            <person name="Yost W."/>
            <person name="Jha R.K."/>
            <person name="Patterson J."/>
            <person name="Monnat R.J. Jr."/>
            <person name="Barlow S.B."/>
            <person name="Starkenburg S.R."/>
            <person name="Cattolico R.A."/>
        </authorList>
    </citation>
    <scope>NUCLEOTIDE SEQUENCE</scope>
    <source>
        <strain evidence="3">CCMP291</strain>
    </source>
</reference>
<evidence type="ECO:0000313" key="3">
    <source>
        <dbReference type="Proteomes" id="UP000037460"/>
    </source>
</evidence>
<gene>
    <name evidence="2" type="ORF">Ctob_000618</name>
</gene>
<dbReference type="EMBL" id="JWZX01003253">
    <property type="protein sequence ID" value="KOO22759.1"/>
    <property type="molecule type" value="Genomic_DNA"/>
</dbReference>
<protein>
    <submittedName>
        <fullName evidence="2">Uncharacterized protein</fullName>
    </submittedName>
</protein>
<organism evidence="2 3">
    <name type="scientific">Chrysochromulina tobinii</name>
    <dbReference type="NCBI Taxonomy" id="1460289"/>
    <lineage>
        <taxon>Eukaryota</taxon>
        <taxon>Haptista</taxon>
        <taxon>Haptophyta</taxon>
        <taxon>Prymnesiophyceae</taxon>
        <taxon>Prymnesiales</taxon>
        <taxon>Chrysochromulinaceae</taxon>
        <taxon>Chrysochromulina</taxon>
    </lineage>
</organism>
<comment type="caution">
    <text evidence="2">The sequence shown here is derived from an EMBL/GenBank/DDBJ whole genome shotgun (WGS) entry which is preliminary data.</text>
</comment>
<accession>A0A0M0J837</accession>
<sequence length="177" mass="20163">MPRWDGTADPPPCERRCDGDRIIELVPAAEWLADDTKNMLLRNSDNADMLPGRQFLPRTAYRDHLHDNARATSVFDNANPGITTYVRVSRRLAKEGAMGDQAREDQLLQIRAEIREQTRLKELREAQEAREVLELRSLGIRTAMRKYKDLADTDQDGGRAHSHDGVSKRSAQSAFFM</sequence>